<evidence type="ECO:0000313" key="1">
    <source>
        <dbReference type="EMBL" id="QEU08196.1"/>
    </source>
</evidence>
<name>A0A5P2QS35_9RHOB</name>
<gene>
    <name evidence="1" type="ORF">FOB51_09390</name>
</gene>
<reference evidence="1 2" key="1">
    <citation type="submission" date="2019-09" db="EMBL/GenBank/DDBJ databases">
        <title>FDA dAtabase for Regulatory Grade micrObial Sequences (FDA-ARGOS): Supporting development and validation of Infectious Disease Dx tests.</title>
        <authorList>
            <person name="Sciortino C."/>
            <person name="Tallon L."/>
            <person name="Sadzewicz L."/>
            <person name="Vavikolanu K."/>
            <person name="Mehta A."/>
            <person name="Aluvathingal J."/>
            <person name="Nadendla S."/>
            <person name="Nandy P."/>
            <person name="Geyer C."/>
            <person name="Yan Y."/>
            <person name="Sichtig H."/>
        </authorList>
    </citation>
    <scope>NUCLEOTIDE SEQUENCE [LARGE SCALE GENOMIC DNA]</scope>
    <source>
        <strain evidence="1 2">FDAARGOS_643</strain>
    </source>
</reference>
<evidence type="ECO:0000313" key="2">
    <source>
        <dbReference type="Proteomes" id="UP000324507"/>
    </source>
</evidence>
<accession>A0A5P2QS35</accession>
<proteinExistence type="predicted"/>
<protein>
    <submittedName>
        <fullName evidence="1">Uncharacterized protein</fullName>
    </submittedName>
</protein>
<dbReference type="Proteomes" id="UP000324507">
    <property type="component" value="Chromosome"/>
</dbReference>
<organism evidence="1 2">
    <name type="scientific">Paracoccus yeei</name>
    <dbReference type="NCBI Taxonomy" id="147645"/>
    <lineage>
        <taxon>Bacteria</taxon>
        <taxon>Pseudomonadati</taxon>
        <taxon>Pseudomonadota</taxon>
        <taxon>Alphaproteobacteria</taxon>
        <taxon>Rhodobacterales</taxon>
        <taxon>Paracoccaceae</taxon>
        <taxon>Paracoccus</taxon>
    </lineage>
</organism>
<dbReference type="AlphaFoldDB" id="A0A5P2QS35"/>
<dbReference type="EMBL" id="CP044081">
    <property type="protein sequence ID" value="QEU08196.1"/>
    <property type="molecule type" value="Genomic_DNA"/>
</dbReference>
<dbReference type="RefSeq" id="WP_150350385.1">
    <property type="nucleotide sequence ID" value="NZ_CP044081.1"/>
</dbReference>
<sequence>MADQNNAPEMPDRIWAFEDYPGQGAVPRGGWWCDEQSESPEGSIEYVRKDLTRADRAGPEGQVVDLRMHLGRMLMAQDGVPLNAIEFGKWVDEARAAYSALTPPPATPEGQVWNDKIAANCNQIAQYADMMRTDKASYIKASYIGAIRHLAEVIRDALTPLSATPTDKESKQCRSAVTELVTGAITNGPYGLDASVPVADDKPTDNTALVEALREADRRMDNLGLFVNSFTRQAVRNAAAALAQGQKEGD</sequence>